<dbReference type="GO" id="GO:0001163">
    <property type="term" value="F:RNA polymerase I transcription regulatory region sequence-specific DNA binding"/>
    <property type="evidence" value="ECO:0007669"/>
    <property type="project" value="TreeGrafter"/>
</dbReference>
<dbReference type="EMBL" id="JAEUBE010000087">
    <property type="protein sequence ID" value="KAH3670514.1"/>
    <property type="molecule type" value="Genomic_DNA"/>
</dbReference>
<reference evidence="3" key="1">
    <citation type="journal article" date="2021" name="Open Biol.">
        <title>Shared evolutionary footprints suggest mitochondrial oxidative damage underlies multiple complex I losses in fungi.</title>
        <authorList>
            <person name="Schikora-Tamarit M.A."/>
            <person name="Marcet-Houben M."/>
            <person name="Nosek J."/>
            <person name="Gabaldon T."/>
        </authorList>
    </citation>
    <scope>NUCLEOTIDE SEQUENCE</scope>
    <source>
        <strain evidence="3">CBS6075</strain>
    </source>
</reference>
<dbReference type="GO" id="GO:0070860">
    <property type="term" value="C:RNA polymerase I core factor complex"/>
    <property type="evidence" value="ECO:0007669"/>
    <property type="project" value="TreeGrafter"/>
</dbReference>
<dbReference type="GO" id="GO:0001179">
    <property type="term" value="F:RNA polymerase I general transcription initiation factor binding"/>
    <property type="evidence" value="ECO:0007669"/>
    <property type="project" value="TreeGrafter"/>
</dbReference>
<comment type="caution">
    <text evidence="3">The sequence shown here is derived from an EMBL/GenBank/DDBJ whole genome shotgun (WGS) entry which is preliminary data.</text>
</comment>
<dbReference type="GO" id="GO:0042790">
    <property type="term" value="P:nucleolar large rRNA transcription by RNA polymerase I"/>
    <property type="evidence" value="ECO:0007669"/>
    <property type="project" value="TreeGrafter"/>
</dbReference>
<dbReference type="RefSeq" id="XP_046063939.1">
    <property type="nucleotide sequence ID" value="XM_046201747.1"/>
</dbReference>
<feature type="domain" description="RRN6 beta-propeller" evidence="2">
    <location>
        <begin position="172"/>
        <end position="389"/>
    </location>
</feature>
<dbReference type="PANTHER" id="PTHR28221">
    <property type="entry name" value="RNA POLYMERASE I-SPECIFIC TRANSCRIPTION INITIATION FACTOR RRN6"/>
    <property type="match status" value="1"/>
</dbReference>
<name>A0A9P8PFX5_9ASCO</name>
<evidence type="ECO:0000256" key="1">
    <source>
        <dbReference type="SAM" id="MobiDB-lite"/>
    </source>
</evidence>
<feature type="region of interest" description="Disordered" evidence="1">
    <location>
        <begin position="619"/>
        <end position="714"/>
    </location>
</feature>
<evidence type="ECO:0000259" key="2">
    <source>
        <dbReference type="Pfam" id="PF10214"/>
    </source>
</evidence>
<feature type="compositionally biased region" description="Polar residues" evidence="1">
    <location>
        <begin position="623"/>
        <end position="639"/>
    </location>
</feature>
<evidence type="ECO:0000313" key="3">
    <source>
        <dbReference type="EMBL" id="KAH3670514.1"/>
    </source>
</evidence>
<proteinExistence type="predicted"/>
<keyword evidence="4" id="KW-1185">Reference proteome</keyword>
<gene>
    <name evidence="3" type="ORF">OGAPHI_001029</name>
</gene>
<reference evidence="3" key="2">
    <citation type="submission" date="2021-01" db="EMBL/GenBank/DDBJ databases">
        <authorList>
            <person name="Schikora-Tamarit M.A."/>
        </authorList>
    </citation>
    <scope>NUCLEOTIDE SEQUENCE</scope>
    <source>
        <strain evidence="3">CBS6075</strain>
    </source>
</reference>
<dbReference type="InterPro" id="IPR019350">
    <property type="entry name" value="RNA_pol_I-sp_TIF_RRN6-like"/>
</dbReference>
<sequence length="714" mass="78598">MWPGNHVHLAYGVDGTCVYRRQDDTFDFPKRREPRSRQWHTVRSSFEVLVPAQLAPEPAALPARHVKSALQNTDTSADSYFVPRSLVRTGHQESLAAQDSHIYDPTYGDLLAVLPYSAPKLAAKLLISATGHYGTLVAVSVLDTSPEPALSATKALEFSSRVKQVFVLPNTHLFGVRTSTGISVFEARLESRFHVGVARLVEIPDKSLAGQAFADVCVCPQTGSFLGAVDVKGNFGLYRLLKRDLDRVFNDFKLVYSSSIFDPAELSNFKKIVFGQQSDTLVVLSRSSAHMWTPASQNCKVVANHWTRLLDLAVPCNQTQYCVLLTTKEVLLVSLATFDVVLGWSHLLDQTDPTLRLYVRQNDDRLECHVVSQTTPMVYVIVFQLDERPHIAGDPYFYVSHPSQPVQSLAFTGRGDDLFGIQLTRDLELSRVRMQRASGPVEVPQPRTETVTEKAPEIDVSLLEKTASDPDLENVLGSRISALVAQFQNDSSSATDLSSLLPVSGPAPDNLSELVHDSWSVYESSARVFSDQGKLETTTQLSGTLMNLLKPLDFTSRGLLGILQKQDPQIQSINTNLGLSLVSLHKASTDDQHIHEIRKQLPLELAALLDQWRPHAPLARGSISHTQPGSQVPTISVSQARKKPRARSSRAGVPRPRVQLSQAVEPSSQVVFSSSQASEPSSQPPSGNLFSSQPLSQGTSSQKKRKKRKMGGFM</sequence>
<feature type="compositionally biased region" description="Low complexity" evidence="1">
    <location>
        <begin position="667"/>
        <end position="686"/>
    </location>
</feature>
<dbReference type="AlphaFoldDB" id="A0A9P8PFX5"/>
<organism evidence="3 4">
    <name type="scientific">Ogataea philodendri</name>
    <dbReference type="NCBI Taxonomy" id="1378263"/>
    <lineage>
        <taxon>Eukaryota</taxon>
        <taxon>Fungi</taxon>
        <taxon>Dikarya</taxon>
        <taxon>Ascomycota</taxon>
        <taxon>Saccharomycotina</taxon>
        <taxon>Pichiomycetes</taxon>
        <taxon>Pichiales</taxon>
        <taxon>Pichiaceae</taxon>
        <taxon>Ogataea</taxon>
    </lineage>
</organism>
<dbReference type="OrthoDB" id="4090074at2759"/>
<dbReference type="GeneID" id="70232997"/>
<evidence type="ECO:0000313" key="4">
    <source>
        <dbReference type="Proteomes" id="UP000769157"/>
    </source>
</evidence>
<protein>
    <recommendedName>
        <fullName evidence="2">RRN6 beta-propeller domain-containing protein</fullName>
    </recommendedName>
</protein>
<dbReference type="Proteomes" id="UP000769157">
    <property type="component" value="Unassembled WGS sequence"/>
</dbReference>
<feature type="compositionally biased region" description="Polar residues" evidence="1">
    <location>
        <begin position="688"/>
        <end position="701"/>
    </location>
</feature>
<dbReference type="PANTHER" id="PTHR28221:SF2">
    <property type="entry name" value="RNA POLYMERASE I-SPECIFIC TRANSCRIPTION INITIATION FACTOR RRN6"/>
    <property type="match status" value="1"/>
</dbReference>
<feature type="compositionally biased region" description="Basic residues" evidence="1">
    <location>
        <begin position="702"/>
        <end position="714"/>
    </location>
</feature>
<dbReference type="InterPro" id="IPR048535">
    <property type="entry name" value="RRN6_beta-prop"/>
</dbReference>
<accession>A0A9P8PFX5</accession>
<dbReference type="Pfam" id="PF10214">
    <property type="entry name" value="Rrn6_beta-prop"/>
    <property type="match status" value="1"/>
</dbReference>